<dbReference type="EMBL" id="CAUYUJ010006613">
    <property type="protein sequence ID" value="CAK0817984.1"/>
    <property type="molecule type" value="Genomic_DNA"/>
</dbReference>
<dbReference type="InterPro" id="IPR000421">
    <property type="entry name" value="FA58C"/>
</dbReference>
<proteinExistence type="predicted"/>
<gene>
    <name evidence="3" type="ORF">PCOR1329_LOCUS20380</name>
</gene>
<accession>A0ABN9RHA5</accession>
<comment type="caution">
    <text evidence="3">The sequence shown here is derived from an EMBL/GenBank/DDBJ whole genome shotgun (WGS) entry which is preliminary data.</text>
</comment>
<feature type="domain" description="F5/8 type C" evidence="2">
    <location>
        <begin position="2004"/>
        <end position="2111"/>
    </location>
</feature>
<feature type="region of interest" description="Disordered" evidence="1">
    <location>
        <begin position="1231"/>
        <end position="1288"/>
    </location>
</feature>
<dbReference type="InterPro" id="IPR008979">
    <property type="entry name" value="Galactose-bd-like_sf"/>
</dbReference>
<dbReference type="SUPFAM" id="SSF49785">
    <property type="entry name" value="Galactose-binding domain-like"/>
    <property type="match status" value="2"/>
</dbReference>
<feature type="non-terminal residue" evidence="3">
    <location>
        <position position="2243"/>
    </location>
</feature>
<dbReference type="PANTHER" id="PTHR22917:SF6">
    <property type="entry name" value="EG:8D8.2 PROTEIN-RELATED"/>
    <property type="match status" value="1"/>
</dbReference>
<feature type="compositionally biased region" description="Basic residues" evidence="1">
    <location>
        <begin position="127"/>
        <end position="143"/>
    </location>
</feature>
<evidence type="ECO:0000313" key="3">
    <source>
        <dbReference type="EMBL" id="CAK0817984.1"/>
    </source>
</evidence>
<evidence type="ECO:0000313" key="4">
    <source>
        <dbReference type="Proteomes" id="UP001189429"/>
    </source>
</evidence>
<keyword evidence="4" id="KW-1185">Reference proteome</keyword>
<dbReference type="PROSITE" id="PS50022">
    <property type="entry name" value="FA58C_3"/>
    <property type="match status" value="1"/>
</dbReference>
<dbReference type="Gene3D" id="2.60.120.260">
    <property type="entry name" value="Galactose-binding domain-like"/>
    <property type="match status" value="2"/>
</dbReference>
<protein>
    <recommendedName>
        <fullName evidence="2">F5/8 type C domain-containing protein</fullName>
    </recommendedName>
</protein>
<sequence length="2243" mass="229403">MPAWLSGLSGCAGLGAPCTLARRARRAPSRCPASACGSRTGCSWTQRASAPRTPASRTAPQGTPAGWGTPATLEVSYRALRASTASQHRWQKTLSHTTLAWLSRATRCRRTSSAGGMRQQTATRPTRATRPRRATRRPPRRLTCRASRPVPSSWPALPTARSSSATRAGRAFCHWSAARQTPRTTGWSPAQSSTRPVARWRFLGGCSLKWAPDSLDPMYTWSLVPSNDMDADTQLDTFWIVSGSLSACPGQMLYLDGAGCSPVLKPFDGSTSARWMLVSANSTTQGWITSTSDSACPSMMLALEAYRLRSDHFVRAPMGLWSVLPLDTTPWPHRSSVLLVEGQASCDEEAVPAALPGMTNPATCCRRKGVERALDLTLTLGTHSTSPGQLTVCWGLSAEEGRFQGAAPPPAAEQHLVKVGSLVLHGPELLGSISCVLGALCTVSLSGLGLSALDSLVLHSGADCLWALAPPFGPAAECAADGSDAYVSASIVSYERLIVSTTCAGLAGVASGALAKLATYAVPTSIRLLPELSAYTLPDHGPVGVALDGIAMWAGSAPADDSVHSNASNGTGRACNIAINDEGEAFYSGAPDAGACPHVAGWAASLDLESFNLTGDGQPPLLGFMMDGVPLFGPLEGDNSTSRNFTADACGGYAADSVLPFYRYHAAAAGVLPPCIRGVVSAGRGFVVLPAPIGGTAGASQVQDLSQLLPEWEMGERTALLRHAALAQTFPAASATGDATGASVDIGRTPPLATREHTVCWGRGLVLDDHRTPLGSLRLLGPATAAFRCALSLPCGLLLEGEGLDALNGSGLLRLSPDQSCGQTAAPEGFVLPAVSAAVDASQAYHLGTPRAGAVGEEAYTVCWTAPEGDAEPVPVGRLELAGPANPWQSFACESQRVCSVALSQHVAGWDVADARLAAHFGSDCGGAAVATSEGRSGGVYDFGAFPEGATVGHYALCWRLAEAAVEDAVLVGELVVSGPGEIGHVPNVLVAGEAFDLEVWGSGLQDNDSIRIISASIPCGAEGSANHTDLLRFPQVDPNATYTETLTSSTKTLTSTSSTTGTSTTLTSTTGTSTTLTSTTGTSTTLTSSSRTSSSTVTTTSGTSSTSASSTTETSSTSASTTTATSSTTATTISGTSTSSATSSTQTSSTTRSTASGTSTTSQTSTSDTFTITSSTSTDSSSTTPSSTTLSSSTESSGTYSSSTTGSSGTTTSTITTVTITTQTTTTTGVSITGTSFTTPTSTTMTSSATASTTTLTTTTGTSSTTRSSSTTLSTTTGSSTTDSSTTTVSTTTVTSFWGTYVILPGLTLVRGGNFSVCWCPGESGDECSEDFSFRVAAGSYIVKGPESVEAIPPPYPGLQFSIVISGRRLSEEDRIRVVAASTAAGEKCTGDDNQHTAALLGPLAADPDATSTVYDFGDAAHWPNTSFTRAGLFDICWCPAPCNNLTLRPFAVHAGTFVVSGALDVSGADGMAPVPLAGVPMQVQTTGIGLTMQDLLKVVPAGPLGCAEPPRPGLIGGALASGEGLPDTGGGSWSNWTFQALLPGEVLICWRAPGESAAWVELAAVDVLGPARAALGEQVAGVPLGWAVAGAPFSLQLTSAGGGGVPEAGAVEAWLLNASGPPCGEGSAASGAIARLYEDDALHWSNGTTWPSVLVDAPGDVRVCAALRAGCGAGGACAGGHAAGLGSAYEVALVELRIGGPQELELQESAAVAGVPFVLTLAGTLLGSADRVQVRAASEPCGTGLDPVAEGFARGEVLPNATGESGAAGDNLTWMRLDFEVSAVALGGPHRVCWCSGARDCSNSSSFRVDAGEFVATGPAGGAAVTCVRAGPCALTLSGPGAFQDLVAEVALRTSCEDSDGGFVANVSVAEDALLVQWDRLYVAVGSYEVCWTVLEGGSSGVAGGTVLVIGPHLGTSWGCVGGRSCGVLGIEGVGLLADDLLVVREAPCGVYDHDLGDGRRFQGSTDADTQVLVQFAAPVVARYVRLWPTAWHGHVALRAGLWLPVCDGCASSTVVDAAPELRDASSVNESGGPADCFDCGRLDSSSAWVAQHSALGEWYQIDATKVMPIGGIALRGRGDRPQWVTEFIVSYSTDGASWATLHEANSVVGFPNGGVTEASRSAGAAASEWVWPGSIEANGGLYYLCWHPAQAPEAPYPGLKQFWTPLGSLELDGPEGGQEFGCTVFRPCRLGGLRGQGLRAGDLLRPMLNCAAEFQSAAASATGNGSEFDWGMGIALLLAG</sequence>
<name>A0ABN9RHA5_9DINO</name>
<feature type="region of interest" description="Disordered" evidence="1">
    <location>
        <begin position="30"/>
        <end position="68"/>
    </location>
</feature>
<dbReference type="Pfam" id="PF00754">
    <property type="entry name" value="F5_F8_type_C"/>
    <property type="match status" value="1"/>
</dbReference>
<dbReference type="Proteomes" id="UP001189429">
    <property type="component" value="Unassembled WGS sequence"/>
</dbReference>
<evidence type="ECO:0000256" key="1">
    <source>
        <dbReference type="SAM" id="MobiDB-lite"/>
    </source>
</evidence>
<feature type="region of interest" description="Disordered" evidence="1">
    <location>
        <begin position="109"/>
        <end position="165"/>
    </location>
</feature>
<dbReference type="PANTHER" id="PTHR22917">
    <property type="entry name" value="HEMOPEXIN DOMAIN-CONTAINING PROTEIN"/>
    <property type="match status" value="1"/>
</dbReference>
<reference evidence="3" key="1">
    <citation type="submission" date="2023-10" db="EMBL/GenBank/DDBJ databases">
        <authorList>
            <person name="Chen Y."/>
            <person name="Shah S."/>
            <person name="Dougan E. K."/>
            <person name="Thang M."/>
            <person name="Chan C."/>
        </authorList>
    </citation>
    <scope>NUCLEOTIDE SEQUENCE [LARGE SCALE GENOMIC DNA]</scope>
</reference>
<feature type="region of interest" description="Disordered" evidence="1">
    <location>
        <begin position="1047"/>
        <end position="1213"/>
    </location>
</feature>
<dbReference type="InterPro" id="IPR051298">
    <property type="entry name" value="Heme_transport/Cell_adhesion"/>
</dbReference>
<evidence type="ECO:0000259" key="2">
    <source>
        <dbReference type="PROSITE" id="PS50022"/>
    </source>
</evidence>
<organism evidence="3 4">
    <name type="scientific">Prorocentrum cordatum</name>
    <dbReference type="NCBI Taxonomy" id="2364126"/>
    <lineage>
        <taxon>Eukaryota</taxon>
        <taxon>Sar</taxon>
        <taxon>Alveolata</taxon>
        <taxon>Dinophyceae</taxon>
        <taxon>Prorocentrales</taxon>
        <taxon>Prorocentraceae</taxon>
        <taxon>Prorocentrum</taxon>
    </lineage>
</organism>